<dbReference type="InterPro" id="IPR010285">
    <property type="entry name" value="DNA_helicase_pif1-like_DEAD"/>
</dbReference>
<comment type="similarity">
    <text evidence="1">Belongs to the helicase family.</text>
</comment>
<dbReference type="InterPro" id="IPR027417">
    <property type="entry name" value="P-loop_NTPase"/>
</dbReference>
<feature type="region of interest" description="Disordered" evidence="2">
    <location>
        <begin position="635"/>
        <end position="744"/>
    </location>
</feature>
<feature type="domain" description="DNA helicase Pif1-like DEAD-box helicase" evidence="4">
    <location>
        <begin position="139"/>
        <end position="287"/>
    </location>
</feature>
<keyword evidence="1" id="KW-0347">Helicase</keyword>
<accession>A0ABR4CZ37</accession>
<keyword evidence="1" id="KW-0067">ATP-binding</keyword>
<keyword evidence="1" id="KW-0233">DNA recombination</keyword>
<proteinExistence type="inferred from homology"/>
<feature type="domain" description="DNA helicase Pif1-like 2B" evidence="5">
    <location>
        <begin position="444"/>
        <end position="477"/>
    </location>
</feature>
<dbReference type="Gene3D" id="3.40.50.300">
    <property type="entry name" value="P-loop containing nucleotide triphosphate hydrolases"/>
    <property type="match status" value="1"/>
</dbReference>
<dbReference type="InterPro" id="IPR009027">
    <property type="entry name" value="Ribosomal_bL9/RNase_H1_N"/>
</dbReference>
<evidence type="ECO:0000259" key="5">
    <source>
        <dbReference type="Pfam" id="PF21530"/>
    </source>
</evidence>
<keyword evidence="1" id="KW-0378">Hydrolase</keyword>
<keyword evidence="1" id="KW-0227">DNA damage</keyword>
<comment type="cofactor">
    <cofactor evidence="1">
        <name>Mg(2+)</name>
        <dbReference type="ChEBI" id="CHEBI:18420"/>
    </cofactor>
</comment>
<evidence type="ECO:0000256" key="2">
    <source>
        <dbReference type="SAM" id="MobiDB-lite"/>
    </source>
</evidence>
<dbReference type="Proteomes" id="UP001595075">
    <property type="component" value="Unassembled WGS sequence"/>
</dbReference>
<evidence type="ECO:0000313" key="6">
    <source>
        <dbReference type="EMBL" id="KAL2075162.1"/>
    </source>
</evidence>
<dbReference type="InterPro" id="IPR037056">
    <property type="entry name" value="RNase_H1_N_sf"/>
</dbReference>
<dbReference type="InterPro" id="IPR051055">
    <property type="entry name" value="PIF1_helicase"/>
</dbReference>
<feature type="domain" description="Ribonuclease H1 N-terminal" evidence="3">
    <location>
        <begin position="9"/>
        <end position="49"/>
    </location>
</feature>
<dbReference type="Pfam" id="PF21530">
    <property type="entry name" value="Pif1_2B_dom"/>
    <property type="match status" value="1"/>
</dbReference>
<dbReference type="SUPFAM" id="SSF55658">
    <property type="entry name" value="L9 N-domain-like"/>
    <property type="match status" value="1"/>
</dbReference>
<dbReference type="EMBL" id="JAZHXI010000001">
    <property type="protein sequence ID" value="KAL2075162.1"/>
    <property type="molecule type" value="Genomic_DNA"/>
</dbReference>
<organism evidence="6 7">
    <name type="scientific">Oculimacula yallundae</name>
    <dbReference type="NCBI Taxonomy" id="86028"/>
    <lineage>
        <taxon>Eukaryota</taxon>
        <taxon>Fungi</taxon>
        <taxon>Dikarya</taxon>
        <taxon>Ascomycota</taxon>
        <taxon>Pezizomycotina</taxon>
        <taxon>Leotiomycetes</taxon>
        <taxon>Helotiales</taxon>
        <taxon>Ploettnerulaceae</taxon>
        <taxon>Oculimacula</taxon>
    </lineage>
</organism>
<dbReference type="CDD" id="cd18809">
    <property type="entry name" value="SF1_C_RecD"/>
    <property type="match status" value="1"/>
</dbReference>
<comment type="caution">
    <text evidence="6">The sequence shown here is derived from an EMBL/GenBank/DDBJ whole genome shotgun (WGS) entry which is preliminary data.</text>
</comment>
<dbReference type="PANTHER" id="PTHR47642">
    <property type="entry name" value="ATP-DEPENDENT DNA HELICASE"/>
    <property type="match status" value="1"/>
</dbReference>
<dbReference type="Pfam" id="PF01693">
    <property type="entry name" value="Cauli_VI"/>
    <property type="match status" value="1"/>
</dbReference>
<gene>
    <name evidence="6" type="ORF">VTL71DRAFT_104</name>
</gene>
<protein>
    <recommendedName>
        <fullName evidence="1">ATP-dependent DNA helicase</fullName>
        <ecNumber evidence="1">5.6.2.3</ecNumber>
    </recommendedName>
</protein>
<dbReference type="EC" id="5.6.2.3" evidence="1"/>
<evidence type="ECO:0000259" key="3">
    <source>
        <dbReference type="Pfam" id="PF01693"/>
    </source>
</evidence>
<sequence length="760" mass="86532">MARKVPRAAYVVFRGRRPGIYRTWKECEAQVHKFPDQRQRGFDTLEEAHEEWQEWQEKQLKDAEELIAARRPVRIPEVNRPNRLANTGTTTKPVLKRQHCVIDLTEPDDKNPPPSKKQHLNDPISDDGPVPEAFPRVALSEEQEVVAQLALDGHNIFLTGAGGCGKTITIREIMYRFAERGTVYQVVCPTGIAALPLEGRTIHSWMGWNTDSMRATLQTLKVAPYSEDRLEAFRAPSVIIIEEISMVENQFLERMNLVLQEVLGCDKPFGGKQIIILGDFHQLPPVKAFEFCLDCGNTVKDLRAKNKTCTLCLKVFPEGEKWAFKAPVWKALNLRHVRLEKIHRQKSAVFKTILDKIRYSQDLEEDEWKILERKKTLPTDICAVRLMPTNSKVDNINERELAAIKQPSVSWYCQDRYQRQYYYEGDNMPDPWIDTQPLKQHRFPESIELKIGAKVVLLHNIDIKKGLVNGAQGVVESFQTRNSLPIKPSFHRVPGKAKIRGPGPPTRYQTLGMPIVRFTNGRTIPIMVVESTSRYGTNERPYLATRVQIPLKLAWALTIHKSQGMTLDFIEVSSDDMFEKGQLYVALSRGTNIEGVTLTGKKREQLSSDNTVLEFYRDTEWETFEGNERKAAHQTFGNSEAEGDQKYPGCSKSPLRPSEDRTALKPSQSPFPNNEIIIWDPPPMPSFKTAQSPRTIHPDDESSRDPTTGVPNRYSLHDVVADSQSEELYSSPEPELKSEPEPLETSKYFAKIHVSGCIVP</sequence>
<dbReference type="Pfam" id="PF05970">
    <property type="entry name" value="PIF1"/>
    <property type="match status" value="1"/>
</dbReference>
<reference evidence="6 7" key="1">
    <citation type="journal article" date="2024" name="Commun. Biol.">
        <title>Comparative genomic analysis of thermophilic fungi reveals convergent evolutionary adaptations and gene losses.</title>
        <authorList>
            <person name="Steindorff A.S."/>
            <person name="Aguilar-Pontes M.V."/>
            <person name="Robinson A.J."/>
            <person name="Andreopoulos B."/>
            <person name="LaButti K."/>
            <person name="Kuo A."/>
            <person name="Mondo S."/>
            <person name="Riley R."/>
            <person name="Otillar R."/>
            <person name="Haridas S."/>
            <person name="Lipzen A."/>
            <person name="Grimwood J."/>
            <person name="Schmutz J."/>
            <person name="Clum A."/>
            <person name="Reid I.D."/>
            <person name="Moisan M.C."/>
            <person name="Butler G."/>
            <person name="Nguyen T.T.M."/>
            <person name="Dewar K."/>
            <person name="Conant G."/>
            <person name="Drula E."/>
            <person name="Henrissat B."/>
            <person name="Hansel C."/>
            <person name="Singer S."/>
            <person name="Hutchinson M.I."/>
            <person name="de Vries R.P."/>
            <person name="Natvig D.O."/>
            <person name="Powell A.J."/>
            <person name="Tsang A."/>
            <person name="Grigoriev I.V."/>
        </authorList>
    </citation>
    <scope>NUCLEOTIDE SEQUENCE [LARGE SCALE GENOMIC DNA]</scope>
    <source>
        <strain evidence="6 7">CBS 494.80</strain>
    </source>
</reference>
<dbReference type="Gene3D" id="3.40.970.10">
    <property type="entry name" value="Ribonuclease H1, N-terminal domain"/>
    <property type="match status" value="1"/>
</dbReference>
<keyword evidence="1" id="KW-0547">Nucleotide-binding</keyword>
<feature type="region of interest" description="Disordered" evidence="2">
    <location>
        <begin position="104"/>
        <end position="132"/>
    </location>
</feature>
<keyword evidence="7" id="KW-1185">Reference proteome</keyword>
<dbReference type="InterPro" id="IPR049163">
    <property type="entry name" value="Pif1-like_2B_dom"/>
</dbReference>
<evidence type="ECO:0000259" key="4">
    <source>
        <dbReference type="Pfam" id="PF05970"/>
    </source>
</evidence>
<dbReference type="SUPFAM" id="SSF52540">
    <property type="entry name" value="P-loop containing nucleoside triphosphate hydrolases"/>
    <property type="match status" value="2"/>
</dbReference>
<name>A0ABR4CZ37_9HELO</name>
<dbReference type="InterPro" id="IPR011320">
    <property type="entry name" value="RNase_H1_N"/>
</dbReference>
<keyword evidence="1" id="KW-0234">DNA repair</keyword>
<evidence type="ECO:0000313" key="7">
    <source>
        <dbReference type="Proteomes" id="UP001595075"/>
    </source>
</evidence>
<comment type="catalytic activity">
    <reaction evidence="1">
        <text>ATP + H2O = ADP + phosphate + H(+)</text>
        <dbReference type="Rhea" id="RHEA:13065"/>
        <dbReference type="ChEBI" id="CHEBI:15377"/>
        <dbReference type="ChEBI" id="CHEBI:15378"/>
        <dbReference type="ChEBI" id="CHEBI:30616"/>
        <dbReference type="ChEBI" id="CHEBI:43474"/>
        <dbReference type="ChEBI" id="CHEBI:456216"/>
        <dbReference type="EC" id="5.6.2.3"/>
    </reaction>
</comment>
<evidence type="ECO:0000256" key="1">
    <source>
        <dbReference type="RuleBase" id="RU363044"/>
    </source>
</evidence>